<name>A0AAV5P0Z6_9VIBR</name>
<dbReference type="Pfam" id="PF00005">
    <property type="entry name" value="ABC_tran"/>
    <property type="match status" value="1"/>
</dbReference>
<keyword evidence="8" id="KW-1185">Reference proteome</keyword>
<dbReference type="GO" id="GO:0005524">
    <property type="term" value="F:ATP binding"/>
    <property type="evidence" value="ECO:0007669"/>
    <property type="project" value="UniProtKB-KW"/>
</dbReference>
<dbReference type="FunFam" id="3.40.50.300:FF:000134">
    <property type="entry name" value="Iron-enterobactin ABC transporter ATP-binding protein"/>
    <property type="match status" value="1"/>
</dbReference>
<keyword evidence="2" id="KW-0813">Transport</keyword>
<dbReference type="Proteomes" id="UP001156690">
    <property type="component" value="Unassembled WGS sequence"/>
</dbReference>
<evidence type="ECO:0000313" key="7">
    <source>
        <dbReference type="EMBL" id="GLQ76184.1"/>
    </source>
</evidence>
<feature type="compositionally biased region" description="Polar residues" evidence="5">
    <location>
        <begin position="277"/>
        <end position="286"/>
    </location>
</feature>
<protein>
    <submittedName>
        <fullName evidence="7">Iron transport system ATP-binding protein</fullName>
    </submittedName>
</protein>
<feature type="compositionally biased region" description="Basic and acidic residues" evidence="5">
    <location>
        <begin position="288"/>
        <end position="309"/>
    </location>
</feature>
<proteinExistence type="inferred from homology"/>
<accession>A0AAV5P0Z6</accession>
<evidence type="ECO:0000259" key="6">
    <source>
        <dbReference type="PROSITE" id="PS50893"/>
    </source>
</evidence>
<dbReference type="EMBL" id="BSNX01000075">
    <property type="protein sequence ID" value="GLQ76184.1"/>
    <property type="molecule type" value="Genomic_DNA"/>
</dbReference>
<dbReference type="InterPro" id="IPR050153">
    <property type="entry name" value="Metal_Ion_Import_ABC"/>
</dbReference>
<reference evidence="8" key="1">
    <citation type="journal article" date="2019" name="Int. J. Syst. Evol. Microbiol.">
        <title>The Global Catalogue of Microorganisms (GCM) 10K type strain sequencing project: providing services to taxonomists for standard genome sequencing and annotation.</title>
        <authorList>
            <consortium name="The Broad Institute Genomics Platform"/>
            <consortium name="The Broad Institute Genome Sequencing Center for Infectious Disease"/>
            <person name="Wu L."/>
            <person name="Ma J."/>
        </authorList>
    </citation>
    <scope>NUCLEOTIDE SEQUENCE [LARGE SCALE GENOMIC DNA]</scope>
    <source>
        <strain evidence="8">NBRC 15640</strain>
    </source>
</reference>
<dbReference type="InterPro" id="IPR003593">
    <property type="entry name" value="AAA+_ATPase"/>
</dbReference>
<dbReference type="PROSITE" id="PS00211">
    <property type="entry name" value="ABC_TRANSPORTER_1"/>
    <property type="match status" value="1"/>
</dbReference>
<feature type="domain" description="ABC transporter" evidence="6">
    <location>
        <begin position="8"/>
        <end position="243"/>
    </location>
</feature>
<keyword evidence="3" id="KW-0547">Nucleotide-binding</keyword>
<evidence type="ECO:0000256" key="3">
    <source>
        <dbReference type="ARBA" id="ARBA00022741"/>
    </source>
</evidence>
<dbReference type="SMART" id="SM00382">
    <property type="entry name" value="AAA"/>
    <property type="match status" value="1"/>
</dbReference>
<sequence length="309" mass="33699">MSSLSASLEVSNVGVTYNNGFTAINHVNFSLSGGTICALVGINGGGKSTLFKSIMGLVKLSSGDICVSGMTIRKALKSNLVAYVPQSEDIDWDFPILVKDVVMQGRFGFMNFLRRPSKTDKAKVASAMDRMGISQLAERQIGELSGGQKKRVFLARALAQESKTILLDEPFTGVDFTTESAIMQLFRELRAEGHLILVSTHNLGSIPDYCNEVVFINRTVIAAGSLDVTFTQQNLEATFGGVLKHVGIPGEELHNDADRRAVTIISDHEKPAVFYGTNRNDSTLISEAQHRDESNRGEPSRDQKSRVDQ</sequence>
<dbReference type="AlphaFoldDB" id="A0AAV5P0Z6"/>
<comment type="caution">
    <text evidence="7">The sequence shown here is derived from an EMBL/GenBank/DDBJ whole genome shotgun (WGS) entry which is preliminary data.</text>
</comment>
<dbReference type="InterPro" id="IPR003439">
    <property type="entry name" value="ABC_transporter-like_ATP-bd"/>
</dbReference>
<dbReference type="PANTHER" id="PTHR42734:SF5">
    <property type="entry name" value="IRON TRANSPORT SYSTEM ATP-BINDING PROTEIN HI_0361-RELATED"/>
    <property type="match status" value="1"/>
</dbReference>
<dbReference type="RefSeq" id="WP_126607640.1">
    <property type="nucleotide sequence ID" value="NZ_AP025145.1"/>
</dbReference>
<dbReference type="PANTHER" id="PTHR42734">
    <property type="entry name" value="METAL TRANSPORT SYSTEM ATP-BINDING PROTEIN TM_0124-RELATED"/>
    <property type="match status" value="1"/>
</dbReference>
<dbReference type="GO" id="GO:0016887">
    <property type="term" value="F:ATP hydrolysis activity"/>
    <property type="evidence" value="ECO:0007669"/>
    <property type="project" value="InterPro"/>
</dbReference>
<keyword evidence="4 7" id="KW-0067">ATP-binding</keyword>
<organism evidence="7 8">
    <name type="scientific">Vibrio penaeicida</name>
    <dbReference type="NCBI Taxonomy" id="104609"/>
    <lineage>
        <taxon>Bacteria</taxon>
        <taxon>Pseudomonadati</taxon>
        <taxon>Pseudomonadota</taxon>
        <taxon>Gammaproteobacteria</taxon>
        <taxon>Vibrionales</taxon>
        <taxon>Vibrionaceae</taxon>
        <taxon>Vibrio</taxon>
    </lineage>
</organism>
<dbReference type="SUPFAM" id="SSF52540">
    <property type="entry name" value="P-loop containing nucleoside triphosphate hydrolases"/>
    <property type="match status" value="1"/>
</dbReference>
<dbReference type="Gene3D" id="3.40.50.300">
    <property type="entry name" value="P-loop containing nucleotide triphosphate hydrolases"/>
    <property type="match status" value="1"/>
</dbReference>
<evidence type="ECO:0000256" key="4">
    <source>
        <dbReference type="ARBA" id="ARBA00022840"/>
    </source>
</evidence>
<gene>
    <name evidence="7" type="ORF">GCM10007932_55470</name>
</gene>
<evidence type="ECO:0000313" key="8">
    <source>
        <dbReference type="Proteomes" id="UP001156690"/>
    </source>
</evidence>
<feature type="region of interest" description="Disordered" evidence="5">
    <location>
        <begin position="274"/>
        <end position="309"/>
    </location>
</feature>
<dbReference type="CDD" id="cd03235">
    <property type="entry name" value="ABC_Metallic_Cations"/>
    <property type="match status" value="1"/>
</dbReference>
<comment type="similarity">
    <text evidence="1">Belongs to the ABC transporter superfamily.</text>
</comment>
<evidence type="ECO:0000256" key="1">
    <source>
        <dbReference type="ARBA" id="ARBA00005417"/>
    </source>
</evidence>
<dbReference type="InterPro" id="IPR027417">
    <property type="entry name" value="P-loop_NTPase"/>
</dbReference>
<evidence type="ECO:0000256" key="2">
    <source>
        <dbReference type="ARBA" id="ARBA00022448"/>
    </source>
</evidence>
<dbReference type="PROSITE" id="PS50893">
    <property type="entry name" value="ABC_TRANSPORTER_2"/>
    <property type="match status" value="1"/>
</dbReference>
<dbReference type="InterPro" id="IPR017871">
    <property type="entry name" value="ABC_transporter-like_CS"/>
</dbReference>
<evidence type="ECO:0000256" key="5">
    <source>
        <dbReference type="SAM" id="MobiDB-lite"/>
    </source>
</evidence>